<dbReference type="EMBL" id="NNAY01003634">
    <property type="protein sequence ID" value="OXU19075.1"/>
    <property type="molecule type" value="Genomic_DNA"/>
</dbReference>
<keyword evidence="2" id="KW-1185">Reference proteome</keyword>
<sequence>MSLISAESASQDAMQALAGNSSLISEITVVLFFRKLICYCFAEMSQGLQRFPLDLPQLRNKFEVGCDCVNDLTEFGEELLGR</sequence>
<name>A0A232EL52_9HYME</name>
<accession>A0A232EL52</accession>
<evidence type="ECO:0000313" key="1">
    <source>
        <dbReference type="EMBL" id="OXU19075.1"/>
    </source>
</evidence>
<dbReference type="AlphaFoldDB" id="A0A232EL52"/>
<gene>
    <name evidence="1" type="ORF">TSAR_006210</name>
</gene>
<organism evidence="1 2">
    <name type="scientific">Trichomalopsis sarcophagae</name>
    <dbReference type="NCBI Taxonomy" id="543379"/>
    <lineage>
        <taxon>Eukaryota</taxon>
        <taxon>Metazoa</taxon>
        <taxon>Ecdysozoa</taxon>
        <taxon>Arthropoda</taxon>
        <taxon>Hexapoda</taxon>
        <taxon>Insecta</taxon>
        <taxon>Pterygota</taxon>
        <taxon>Neoptera</taxon>
        <taxon>Endopterygota</taxon>
        <taxon>Hymenoptera</taxon>
        <taxon>Apocrita</taxon>
        <taxon>Proctotrupomorpha</taxon>
        <taxon>Chalcidoidea</taxon>
        <taxon>Pteromalidae</taxon>
        <taxon>Pteromalinae</taxon>
        <taxon>Trichomalopsis</taxon>
    </lineage>
</organism>
<dbReference type="Proteomes" id="UP000215335">
    <property type="component" value="Unassembled WGS sequence"/>
</dbReference>
<evidence type="ECO:0000313" key="2">
    <source>
        <dbReference type="Proteomes" id="UP000215335"/>
    </source>
</evidence>
<reference evidence="1 2" key="1">
    <citation type="journal article" date="2017" name="Curr. Biol.">
        <title>The Evolution of Venom by Co-option of Single-Copy Genes.</title>
        <authorList>
            <person name="Martinson E.O."/>
            <person name="Mrinalini"/>
            <person name="Kelkar Y.D."/>
            <person name="Chang C.H."/>
            <person name="Werren J.H."/>
        </authorList>
    </citation>
    <scope>NUCLEOTIDE SEQUENCE [LARGE SCALE GENOMIC DNA]</scope>
    <source>
        <strain evidence="1 2">Alberta</strain>
        <tissue evidence="1">Whole body</tissue>
    </source>
</reference>
<proteinExistence type="predicted"/>
<comment type="caution">
    <text evidence="1">The sequence shown here is derived from an EMBL/GenBank/DDBJ whole genome shotgun (WGS) entry which is preliminary data.</text>
</comment>
<protein>
    <submittedName>
        <fullName evidence="1">Uncharacterized protein</fullName>
    </submittedName>
</protein>